<evidence type="ECO:0000313" key="3">
    <source>
        <dbReference type="Proteomes" id="UP000262073"/>
    </source>
</evidence>
<dbReference type="PANTHER" id="PTHR14087:SF7">
    <property type="entry name" value="THYMOCYTE NUCLEAR PROTEIN 1"/>
    <property type="match status" value="1"/>
</dbReference>
<organism evidence="2 3">
    <name type="scientific">Salinimonas sediminis</name>
    <dbReference type="NCBI Taxonomy" id="2303538"/>
    <lineage>
        <taxon>Bacteria</taxon>
        <taxon>Pseudomonadati</taxon>
        <taxon>Pseudomonadota</taxon>
        <taxon>Gammaproteobacteria</taxon>
        <taxon>Alteromonadales</taxon>
        <taxon>Alteromonadaceae</taxon>
        <taxon>Alteromonas/Salinimonas group</taxon>
        <taxon>Salinimonas</taxon>
    </lineage>
</organism>
<evidence type="ECO:0000259" key="1">
    <source>
        <dbReference type="Pfam" id="PF01878"/>
    </source>
</evidence>
<dbReference type="Proteomes" id="UP000262073">
    <property type="component" value="Chromosome"/>
</dbReference>
<evidence type="ECO:0000313" key="2">
    <source>
        <dbReference type="EMBL" id="AXR06882.1"/>
    </source>
</evidence>
<dbReference type="KEGG" id="salm:D0Y50_11255"/>
<dbReference type="Gene3D" id="3.10.590.10">
    <property type="entry name" value="ph1033 like domains"/>
    <property type="match status" value="1"/>
</dbReference>
<name>A0A346NMX5_9ALTE</name>
<proteinExistence type="predicted"/>
<dbReference type="InterPro" id="IPR047197">
    <property type="entry name" value="THYN1-like_EVE"/>
</dbReference>
<dbReference type="OrthoDB" id="9791347at2"/>
<sequence>MAYWLFKTEPEVFGIDHLQRRPAQTEPWDGVRNYQARNFLRDEVALADKVFIYHSSCKRVGIAGVAEVVRAGYPDTSQFDPESAYFDPKASPQSPRWYRVDVKFVEKFDQVLSLQDIKAMPQISQTGVVKKGSRLSIMPVPETEWHALYVAATRRANGR</sequence>
<keyword evidence="3" id="KW-1185">Reference proteome</keyword>
<dbReference type="InterPro" id="IPR015947">
    <property type="entry name" value="PUA-like_sf"/>
</dbReference>
<dbReference type="SUPFAM" id="SSF88697">
    <property type="entry name" value="PUA domain-like"/>
    <property type="match status" value="1"/>
</dbReference>
<dbReference type="AlphaFoldDB" id="A0A346NMX5"/>
<dbReference type="RefSeq" id="WP_108567187.1">
    <property type="nucleotide sequence ID" value="NZ_CP031769.1"/>
</dbReference>
<dbReference type="CDD" id="cd21133">
    <property type="entry name" value="EVE"/>
    <property type="match status" value="1"/>
</dbReference>
<dbReference type="InterPro" id="IPR052181">
    <property type="entry name" value="5hmC_binding"/>
</dbReference>
<reference evidence="2 3" key="1">
    <citation type="submission" date="2018-08" db="EMBL/GenBank/DDBJ databases">
        <title>Salinimonas sediminis sp. nov., a piezophilic bacterium isolated from a deep-sea sediment sample from the New Britain Trench.</title>
        <authorList>
            <person name="Cao J."/>
        </authorList>
    </citation>
    <scope>NUCLEOTIDE SEQUENCE [LARGE SCALE GENOMIC DNA]</scope>
    <source>
        <strain evidence="2 3">N102</strain>
    </source>
</reference>
<protein>
    <submittedName>
        <fullName evidence="2">EVE domain-containing protein</fullName>
    </submittedName>
</protein>
<dbReference type="Pfam" id="PF01878">
    <property type="entry name" value="EVE"/>
    <property type="match status" value="1"/>
</dbReference>
<dbReference type="InterPro" id="IPR002740">
    <property type="entry name" value="EVE_domain"/>
</dbReference>
<dbReference type="PANTHER" id="PTHR14087">
    <property type="entry name" value="THYMOCYTE NUCLEAR PROTEIN 1"/>
    <property type="match status" value="1"/>
</dbReference>
<gene>
    <name evidence="2" type="ORF">D0Y50_11255</name>
</gene>
<accession>A0A346NMX5</accession>
<feature type="domain" description="EVE" evidence="1">
    <location>
        <begin position="2"/>
        <end position="148"/>
    </location>
</feature>
<dbReference type="EMBL" id="CP031769">
    <property type="protein sequence ID" value="AXR06882.1"/>
    <property type="molecule type" value="Genomic_DNA"/>
</dbReference>